<accession>A0A382E1V5</accession>
<gene>
    <name evidence="1" type="ORF">METZ01_LOCUS197289</name>
</gene>
<sequence>MTATVYSLDDVSDGAPNFCIEQWDLSKETIQHQFSRIET</sequence>
<evidence type="ECO:0000313" key="1">
    <source>
        <dbReference type="EMBL" id="SVB44435.1"/>
    </source>
</evidence>
<dbReference type="AlphaFoldDB" id="A0A382E1V5"/>
<dbReference type="EMBL" id="UINC01042169">
    <property type="protein sequence ID" value="SVB44435.1"/>
    <property type="molecule type" value="Genomic_DNA"/>
</dbReference>
<name>A0A382E1V5_9ZZZZ</name>
<organism evidence="1">
    <name type="scientific">marine metagenome</name>
    <dbReference type="NCBI Taxonomy" id="408172"/>
    <lineage>
        <taxon>unclassified sequences</taxon>
        <taxon>metagenomes</taxon>
        <taxon>ecological metagenomes</taxon>
    </lineage>
</organism>
<proteinExistence type="predicted"/>
<reference evidence="1" key="1">
    <citation type="submission" date="2018-05" db="EMBL/GenBank/DDBJ databases">
        <authorList>
            <person name="Lanie J.A."/>
            <person name="Ng W.-L."/>
            <person name="Kazmierczak K.M."/>
            <person name="Andrzejewski T.M."/>
            <person name="Davidsen T.M."/>
            <person name="Wayne K.J."/>
            <person name="Tettelin H."/>
            <person name="Glass J.I."/>
            <person name="Rusch D."/>
            <person name="Podicherti R."/>
            <person name="Tsui H.-C.T."/>
            <person name="Winkler M.E."/>
        </authorList>
    </citation>
    <scope>NUCLEOTIDE SEQUENCE</scope>
</reference>
<protein>
    <submittedName>
        <fullName evidence="1">Uncharacterized protein</fullName>
    </submittedName>
</protein>